<dbReference type="Proteomes" id="UP000243255">
    <property type="component" value="Unassembled WGS sequence"/>
</dbReference>
<comment type="cofactor">
    <cofactor evidence="1 5">
        <name>pyridoxal 5'-phosphate</name>
        <dbReference type="ChEBI" id="CHEBI:597326"/>
    </cofactor>
</comment>
<evidence type="ECO:0000256" key="4">
    <source>
        <dbReference type="ARBA" id="ARBA00050776"/>
    </source>
</evidence>
<dbReference type="GO" id="GO:0016829">
    <property type="term" value="F:lyase activity"/>
    <property type="evidence" value="ECO:0007669"/>
    <property type="project" value="UniProtKB-KW"/>
</dbReference>
<keyword evidence="8" id="KW-1185">Reference proteome</keyword>
<comment type="similarity">
    <text evidence="2">Belongs to the class-V pyridoxal-phosphate-dependent aminotransferase family. Csd subfamily.</text>
</comment>
<dbReference type="RefSeq" id="WP_073126325.1">
    <property type="nucleotide sequence ID" value="NZ_BAABCH010000095.1"/>
</dbReference>
<dbReference type="InterPro" id="IPR000192">
    <property type="entry name" value="Aminotrans_V_dom"/>
</dbReference>
<dbReference type="Pfam" id="PF00266">
    <property type="entry name" value="Aminotran_5"/>
    <property type="match status" value="1"/>
</dbReference>
<reference evidence="8" key="1">
    <citation type="submission" date="2016-11" db="EMBL/GenBank/DDBJ databases">
        <authorList>
            <person name="Varghese N."/>
            <person name="Submissions S."/>
        </authorList>
    </citation>
    <scope>NUCLEOTIDE SEQUENCE [LARGE SCALE GENOMIC DNA]</scope>
    <source>
        <strain evidence="8">DSM 2635</strain>
    </source>
</reference>
<evidence type="ECO:0000256" key="3">
    <source>
        <dbReference type="ARBA" id="ARBA00022898"/>
    </source>
</evidence>
<evidence type="ECO:0000313" key="8">
    <source>
        <dbReference type="Proteomes" id="UP000243255"/>
    </source>
</evidence>
<gene>
    <name evidence="7" type="ORF">SAMN04488530_1184</name>
</gene>
<feature type="domain" description="Aminotransferase class V" evidence="6">
    <location>
        <begin position="26"/>
        <end position="414"/>
    </location>
</feature>
<dbReference type="EMBL" id="FQWX01000018">
    <property type="protein sequence ID" value="SHH08162.1"/>
    <property type="molecule type" value="Genomic_DNA"/>
</dbReference>
<evidence type="ECO:0000256" key="1">
    <source>
        <dbReference type="ARBA" id="ARBA00001933"/>
    </source>
</evidence>
<proteinExistence type="inferred from homology"/>
<accession>A0A1M5Q2G8</accession>
<protein>
    <submittedName>
        <fullName evidence="7">Selenocysteine lyase/Cysteine desulfurase</fullName>
    </submittedName>
</protein>
<evidence type="ECO:0000256" key="2">
    <source>
        <dbReference type="ARBA" id="ARBA00010447"/>
    </source>
</evidence>
<comment type="catalytic activity">
    <reaction evidence="4">
        <text>(sulfur carrier)-H + L-cysteine = (sulfur carrier)-SH + L-alanine</text>
        <dbReference type="Rhea" id="RHEA:43892"/>
        <dbReference type="Rhea" id="RHEA-COMP:14737"/>
        <dbReference type="Rhea" id="RHEA-COMP:14739"/>
        <dbReference type="ChEBI" id="CHEBI:29917"/>
        <dbReference type="ChEBI" id="CHEBI:35235"/>
        <dbReference type="ChEBI" id="CHEBI:57972"/>
        <dbReference type="ChEBI" id="CHEBI:64428"/>
        <dbReference type="EC" id="2.8.1.7"/>
    </reaction>
</comment>
<dbReference type="PANTHER" id="PTHR43586:SF8">
    <property type="entry name" value="CYSTEINE DESULFURASE 1, CHLOROPLASTIC"/>
    <property type="match status" value="1"/>
</dbReference>
<evidence type="ECO:0000259" key="6">
    <source>
        <dbReference type="Pfam" id="PF00266"/>
    </source>
</evidence>
<dbReference type="PANTHER" id="PTHR43586">
    <property type="entry name" value="CYSTEINE DESULFURASE"/>
    <property type="match status" value="1"/>
</dbReference>
<dbReference type="InterPro" id="IPR020578">
    <property type="entry name" value="Aminotrans_V_PyrdxlP_BS"/>
</dbReference>
<keyword evidence="3" id="KW-0663">Pyridoxal phosphate</keyword>
<dbReference type="PROSITE" id="PS00595">
    <property type="entry name" value="AA_TRANSFER_CLASS_5"/>
    <property type="match status" value="1"/>
</dbReference>
<dbReference type="SUPFAM" id="SSF53383">
    <property type="entry name" value="PLP-dependent transferases"/>
    <property type="match status" value="1"/>
</dbReference>
<dbReference type="OrthoDB" id="9804366at2"/>
<dbReference type="Gene3D" id="3.90.1150.10">
    <property type="entry name" value="Aspartate Aminotransferase, domain 1"/>
    <property type="match status" value="1"/>
</dbReference>
<evidence type="ECO:0000256" key="5">
    <source>
        <dbReference type="RuleBase" id="RU004504"/>
    </source>
</evidence>
<dbReference type="Gene3D" id="3.40.640.10">
    <property type="entry name" value="Type I PLP-dependent aspartate aminotransferase-like (Major domain)"/>
    <property type="match status" value="1"/>
</dbReference>
<name>A0A1M5Q2G8_9FIRM</name>
<sequence length="426" mass="47915">MENYRELFDGIDNTVDLTNGMAVIPINFDNGATTPPLKSVVKTIMDNIGNYGPISRGTGQKGDICTKKVEESRNIILDFFNLKNNNTHTVIFTKNTTEALNLLANTLINNKKDKVLISRMEHHANDLPWRNVSDVVYIDTDEFGRVKLDDIEEKLIKNKGEIKYVSITAASNVTGYLNPIYDIAKLCHKHGAKIIVDGAQVIAHKAIDMNGTEAEEQIDFLVFSAHKAYAPFGSGAIVGLKEDLVNREPFLKGGGCVEGVFDRYEIWKCPPDLFEAGTQNFFGIIAMAKALEDLKEIGLGNIYRHEMEIKDYIIKEMKKMNRVRMYGDIDNTEDRLGVITFNADGFDYEYLAKKMAYDFGIALRCGKFCAHPYVYRLMGVEDISAYIDVTSQEENIGMIRASLALYNTKEEANKFLNSLEYILVNG</sequence>
<evidence type="ECO:0000313" key="7">
    <source>
        <dbReference type="EMBL" id="SHH08162.1"/>
    </source>
</evidence>
<dbReference type="InterPro" id="IPR015422">
    <property type="entry name" value="PyrdxlP-dep_Trfase_small"/>
</dbReference>
<dbReference type="GO" id="GO:0031071">
    <property type="term" value="F:cysteine desulfurase activity"/>
    <property type="evidence" value="ECO:0007669"/>
    <property type="project" value="UniProtKB-EC"/>
</dbReference>
<dbReference type="InterPro" id="IPR015421">
    <property type="entry name" value="PyrdxlP-dep_Trfase_major"/>
</dbReference>
<dbReference type="InterPro" id="IPR015424">
    <property type="entry name" value="PyrdxlP-dep_Trfase"/>
</dbReference>
<dbReference type="STRING" id="1121321.SAMN04488530_1184"/>
<keyword evidence="7" id="KW-0456">Lyase</keyword>
<dbReference type="AlphaFoldDB" id="A0A1M5Q2G8"/>
<organism evidence="7 8">
    <name type="scientific">Asaccharospora irregularis DSM 2635</name>
    <dbReference type="NCBI Taxonomy" id="1121321"/>
    <lineage>
        <taxon>Bacteria</taxon>
        <taxon>Bacillati</taxon>
        <taxon>Bacillota</taxon>
        <taxon>Clostridia</taxon>
        <taxon>Peptostreptococcales</taxon>
        <taxon>Peptostreptococcaceae</taxon>
        <taxon>Asaccharospora</taxon>
    </lineage>
</organism>